<gene>
    <name evidence="1" type="ORF">SAMN05444682_104197</name>
</gene>
<dbReference type="RefSeq" id="WP_090626458.1">
    <property type="nucleotide sequence ID" value="NZ_FOQO01000004.1"/>
</dbReference>
<reference evidence="1 2" key="1">
    <citation type="submission" date="2016-10" db="EMBL/GenBank/DDBJ databases">
        <authorList>
            <person name="de Groot N.N."/>
        </authorList>
    </citation>
    <scope>NUCLEOTIDE SEQUENCE [LARGE SCALE GENOMIC DNA]</scope>
    <source>
        <strain evidence="1 2">RK1</strain>
    </source>
</reference>
<accession>A0A1I3ISF4</accession>
<dbReference type="EMBL" id="FOQO01000004">
    <property type="protein sequence ID" value="SFI50760.1"/>
    <property type="molecule type" value="Genomic_DNA"/>
</dbReference>
<dbReference type="STRING" id="1477437.SAMN05444682_104197"/>
<sequence length="102" mass="11249">MKTLKINFAAIFAVVIGLVTMSFQANRSVQDYEWYEVGTDGSTIVSNNPLPGGEPNEPECNAENSETLCAIEILLDPEEDFPQTVAEAMANHQTRGETKRDE</sequence>
<evidence type="ECO:0000313" key="1">
    <source>
        <dbReference type="EMBL" id="SFI50760.1"/>
    </source>
</evidence>
<evidence type="ECO:0000313" key="2">
    <source>
        <dbReference type="Proteomes" id="UP000198670"/>
    </source>
</evidence>
<name>A0A1I3ISF4_9SPHI</name>
<dbReference type="AlphaFoldDB" id="A0A1I3ISF4"/>
<dbReference type="Proteomes" id="UP000198670">
    <property type="component" value="Unassembled WGS sequence"/>
</dbReference>
<protein>
    <submittedName>
        <fullName evidence="1">Uncharacterized protein</fullName>
    </submittedName>
</protein>
<organism evidence="1 2">
    <name type="scientific">Parapedobacter indicus</name>
    <dbReference type="NCBI Taxonomy" id="1477437"/>
    <lineage>
        <taxon>Bacteria</taxon>
        <taxon>Pseudomonadati</taxon>
        <taxon>Bacteroidota</taxon>
        <taxon>Sphingobacteriia</taxon>
        <taxon>Sphingobacteriales</taxon>
        <taxon>Sphingobacteriaceae</taxon>
        <taxon>Parapedobacter</taxon>
    </lineage>
</organism>
<keyword evidence="2" id="KW-1185">Reference proteome</keyword>
<proteinExistence type="predicted"/>